<comment type="caution">
    <text evidence="3">The sequence shown here is derived from an EMBL/GenBank/DDBJ whole genome shotgun (WGS) entry which is preliminary data.</text>
</comment>
<dbReference type="InterPro" id="IPR011992">
    <property type="entry name" value="EF-hand-dom_pair"/>
</dbReference>
<evidence type="ECO:0000313" key="4">
    <source>
        <dbReference type="Proteomes" id="UP000594638"/>
    </source>
</evidence>
<proteinExistence type="predicted"/>
<keyword evidence="1" id="KW-1133">Transmembrane helix</keyword>
<keyword evidence="1" id="KW-0812">Transmembrane</keyword>
<dbReference type="SUPFAM" id="SSF47473">
    <property type="entry name" value="EF-hand"/>
    <property type="match status" value="1"/>
</dbReference>
<dbReference type="EMBL" id="CACTIH010004039">
    <property type="protein sequence ID" value="CAA2988956.1"/>
    <property type="molecule type" value="Genomic_DNA"/>
</dbReference>
<dbReference type="Gene3D" id="1.10.238.10">
    <property type="entry name" value="EF-hand"/>
    <property type="match status" value="1"/>
</dbReference>
<dbReference type="PROSITE" id="PS50222">
    <property type="entry name" value="EF_HAND_2"/>
    <property type="match status" value="1"/>
</dbReference>
<keyword evidence="1" id="KW-0472">Membrane</keyword>
<evidence type="ECO:0000259" key="2">
    <source>
        <dbReference type="PROSITE" id="PS50222"/>
    </source>
</evidence>
<dbReference type="OrthoDB" id="8785703at2759"/>
<dbReference type="Gramene" id="OE9A027558T1">
    <property type="protein sequence ID" value="OE9A027558C1"/>
    <property type="gene ID" value="OE9A027558"/>
</dbReference>
<name>A0A8S0S8C2_OLEEU</name>
<protein>
    <submittedName>
        <fullName evidence="3">Uncharacterized protein LOC111371664 isoform X1</fullName>
    </submittedName>
</protein>
<organism evidence="3 4">
    <name type="scientific">Olea europaea subsp. europaea</name>
    <dbReference type="NCBI Taxonomy" id="158383"/>
    <lineage>
        <taxon>Eukaryota</taxon>
        <taxon>Viridiplantae</taxon>
        <taxon>Streptophyta</taxon>
        <taxon>Embryophyta</taxon>
        <taxon>Tracheophyta</taxon>
        <taxon>Spermatophyta</taxon>
        <taxon>Magnoliopsida</taxon>
        <taxon>eudicotyledons</taxon>
        <taxon>Gunneridae</taxon>
        <taxon>Pentapetalae</taxon>
        <taxon>asterids</taxon>
        <taxon>lamiids</taxon>
        <taxon>Lamiales</taxon>
        <taxon>Oleaceae</taxon>
        <taxon>Oleeae</taxon>
        <taxon>Olea</taxon>
    </lineage>
</organism>
<sequence length="111" mass="12538">MEELCDIAKAHYRAGSQQVQALALTFFNSMDSDGDSRIDLGEFLEFTIFAITLCREYFSHVWVALSPYAVVVIRLLNVITIAMAALGIWTTTHCSKSPEIQHMQQGLRKTR</sequence>
<evidence type="ECO:0000313" key="3">
    <source>
        <dbReference type="EMBL" id="CAA2988956.1"/>
    </source>
</evidence>
<dbReference type="Proteomes" id="UP000594638">
    <property type="component" value="Unassembled WGS sequence"/>
</dbReference>
<evidence type="ECO:0000256" key="1">
    <source>
        <dbReference type="SAM" id="Phobius"/>
    </source>
</evidence>
<reference evidence="3 4" key="1">
    <citation type="submission" date="2019-12" db="EMBL/GenBank/DDBJ databases">
        <authorList>
            <person name="Alioto T."/>
            <person name="Alioto T."/>
            <person name="Gomez Garrido J."/>
        </authorList>
    </citation>
    <scope>NUCLEOTIDE SEQUENCE [LARGE SCALE GENOMIC DNA]</scope>
</reference>
<feature type="domain" description="EF-hand" evidence="2">
    <location>
        <begin position="18"/>
        <end position="53"/>
    </location>
</feature>
<feature type="transmembrane region" description="Helical" evidence="1">
    <location>
        <begin position="68"/>
        <end position="89"/>
    </location>
</feature>
<dbReference type="AlphaFoldDB" id="A0A8S0S8C2"/>
<accession>A0A8S0S8C2</accession>
<dbReference type="InterPro" id="IPR002048">
    <property type="entry name" value="EF_hand_dom"/>
</dbReference>
<gene>
    <name evidence="3" type="ORF">OLEA9_A027558</name>
</gene>
<keyword evidence="4" id="KW-1185">Reference proteome</keyword>
<dbReference type="GO" id="GO:0005509">
    <property type="term" value="F:calcium ion binding"/>
    <property type="evidence" value="ECO:0007669"/>
    <property type="project" value="InterPro"/>
</dbReference>